<keyword evidence="20" id="KW-0812">Transmembrane</keyword>
<comment type="catalytic activity">
    <reaction evidence="5">
        <text>L-alpha-aminoacyl-L-histidine(out) = L-alpha-aminoacyl-L-histidine(in)</text>
        <dbReference type="Rhea" id="RHEA:79375"/>
        <dbReference type="ChEBI" id="CHEBI:229967"/>
    </reaction>
</comment>
<comment type="catalytic activity">
    <reaction evidence="13">
        <text>L-alanyl-L-lysine(out) = L-alanyl-L-lysine(in)</text>
        <dbReference type="Rhea" id="RHEA:79415"/>
        <dbReference type="ChEBI" id="CHEBI:192470"/>
    </reaction>
</comment>
<evidence type="ECO:0000256" key="9">
    <source>
        <dbReference type="ARBA" id="ARBA00044899"/>
    </source>
</evidence>
<feature type="transmembrane region" description="Helical" evidence="20">
    <location>
        <begin position="157"/>
        <end position="174"/>
    </location>
</feature>
<comment type="catalytic activity">
    <reaction evidence="12">
        <text>L-histidyl-L-alpha-amino acid(out) = L-histidyl-L-alpha-amino acid(in)</text>
        <dbReference type="Rhea" id="RHEA:79379"/>
        <dbReference type="ChEBI" id="CHEBI:229964"/>
    </reaction>
</comment>
<comment type="catalytic activity">
    <reaction evidence="4">
        <text>L-alpha-aminoacyl-L-arginine(out) = L-alpha-aminoacyl-L-arginine(in)</text>
        <dbReference type="Rhea" id="RHEA:79367"/>
        <dbReference type="ChEBI" id="CHEBI:229968"/>
    </reaction>
</comment>
<comment type="catalytic activity">
    <reaction evidence="11">
        <text>L-arginyl-glycine(out) = L-arginyl-glycine(in)</text>
        <dbReference type="Rhea" id="RHEA:79391"/>
        <dbReference type="ChEBI" id="CHEBI:229955"/>
    </reaction>
</comment>
<reference evidence="22 23" key="1">
    <citation type="submission" date="2024-04" db="EMBL/GenBank/DDBJ databases">
        <title>Tritrichomonas musculus Genome.</title>
        <authorList>
            <person name="Alves-Ferreira E."/>
            <person name="Grigg M."/>
            <person name="Lorenzi H."/>
            <person name="Galac M."/>
        </authorList>
    </citation>
    <scope>NUCLEOTIDE SEQUENCE [LARGE SCALE GENOMIC DNA]</scope>
    <source>
        <strain evidence="22 23">EAF2021</strain>
    </source>
</reference>
<dbReference type="InterPro" id="IPR020846">
    <property type="entry name" value="MFS_dom"/>
</dbReference>
<evidence type="ECO:0000256" key="20">
    <source>
        <dbReference type="SAM" id="Phobius"/>
    </source>
</evidence>
<protein>
    <recommendedName>
        <fullName evidence="15">Lysosomal dipeptide transporter MFSD1</fullName>
    </recommendedName>
    <alternativeName>
        <fullName evidence="16">Major facilitator superfamily domain-containing protein 1</fullName>
    </alternativeName>
</protein>
<dbReference type="PANTHER" id="PTHR23512:SF11">
    <property type="entry name" value="MAJOR FACILITATOR SUPERFAMILY PROTEIN"/>
    <property type="match status" value="1"/>
</dbReference>
<dbReference type="EMBL" id="JAPFFF010000029">
    <property type="protein sequence ID" value="KAK8846220.1"/>
    <property type="molecule type" value="Genomic_DNA"/>
</dbReference>
<feature type="region of interest" description="Disordered" evidence="19">
    <location>
        <begin position="1"/>
        <end position="23"/>
    </location>
</feature>
<name>A0ABR2HFM4_9EUKA</name>
<comment type="subcellular location">
    <subcellularLocation>
        <location evidence="1">Membrane</location>
        <topology evidence="1">Multi-pass membrane protein</topology>
    </subcellularLocation>
</comment>
<evidence type="ECO:0000256" key="2">
    <source>
        <dbReference type="ARBA" id="ARBA00044876"/>
    </source>
</evidence>
<comment type="subunit">
    <text evidence="18">Homodimer. Interacts with lysosomal protein GLMP (via lumenal domain); the interaction starts while both proteins are still in the endoplasmic reticulum and is required for stabilization of MFSD1 in lysosomes but has no direct effect on its targeting to lysosomes or transporter activity.</text>
</comment>
<evidence type="ECO:0000256" key="11">
    <source>
        <dbReference type="ARBA" id="ARBA00044903"/>
    </source>
</evidence>
<evidence type="ECO:0000256" key="16">
    <source>
        <dbReference type="ARBA" id="ARBA00045018"/>
    </source>
</evidence>
<evidence type="ECO:0000256" key="19">
    <source>
        <dbReference type="SAM" id="MobiDB-lite"/>
    </source>
</evidence>
<feature type="transmembrane region" description="Helical" evidence="20">
    <location>
        <begin position="343"/>
        <end position="368"/>
    </location>
</feature>
<evidence type="ECO:0000256" key="5">
    <source>
        <dbReference type="ARBA" id="ARBA00044884"/>
    </source>
</evidence>
<evidence type="ECO:0000256" key="7">
    <source>
        <dbReference type="ARBA" id="ARBA00044893"/>
    </source>
</evidence>
<feature type="transmembrane region" description="Helical" evidence="20">
    <location>
        <begin position="100"/>
        <end position="117"/>
    </location>
</feature>
<comment type="catalytic activity">
    <reaction evidence="8">
        <text>L-aspartyl-L-lysine(out) = L-aspartyl-L-lysine(in)</text>
        <dbReference type="Rhea" id="RHEA:79411"/>
        <dbReference type="ChEBI" id="CHEBI:229953"/>
    </reaction>
</comment>
<feature type="transmembrane region" description="Helical" evidence="20">
    <location>
        <begin position="34"/>
        <end position="52"/>
    </location>
</feature>
<comment type="catalytic activity">
    <reaction evidence="3">
        <text>L-histidyl-glycine(out) = L-histidyl-glycine(in)</text>
        <dbReference type="Rhea" id="RHEA:79395"/>
        <dbReference type="ChEBI" id="CHEBI:229957"/>
    </reaction>
</comment>
<feature type="domain" description="Major facilitator superfamily (MFS) profile" evidence="21">
    <location>
        <begin position="36"/>
        <end position="444"/>
    </location>
</feature>
<proteinExistence type="predicted"/>
<evidence type="ECO:0000256" key="14">
    <source>
        <dbReference type="ARBA" id="ARBA00044924"/>
    </source>
</evidence>
<feature type="transmembrane region" description="Helical" evidence="20">
    <location>
        <begin position="123"/>
        <end position="145"/>
    </location>
</feature>
<evidence type="ECO:0000256" key="1">
    <source>
        <dbReference type="ARBA" id="ARBA00004141"/>
    </source>
</evidence>
<evidence type="ECO:0000256" key="15">
    <source>
        <dbReference type="ARBA" id="ARBA00044985"/>
    </source>
</evidence>
<dbReference type="InterPro" id="IPR052187">
    <property type="entry name" value="MFSD1"/>
</dbReference>
<dbReference type="InterPro" id="IPR036259">
    <property type="entry name" value="MFS_trans_sf"/>
</dbReference>
<evidence type="ECO:0000256" key="6">
    <source>
        <dbReference type="ARBA" id="ARBA00044891"/>
    </source>
</evidence>
<accession>A0ABR2HFM4</accession>
<dbReference type="SUPFAM" id="SSF103473">
    <property type="entry name" value="MFS general substrate transporter"/>
    <property type="match status" value="1"/>
</dbReference>
<evidence type="ECO:0000256" key="3">
    <source>
        <dbReference type="ARBA" id="ARBA00044878"/>
    </source>
</evidence>
<comment type="caution">
    <text evidence="22">The sequence shown here is derived from an EMBL/GenBank/DDBJ whole genome shotgun (WGS) entry which is preliminary data.</text>
</comment>
<comment type="catalytic activity">
    <reaction evidence="6">
        <text>L-lysyl-L-alpha-amino acid(out) = L-lysyl-L-alpha-amino acid(in)</text>
        <dbReference type="Rhea" id="RHEA:79387"/>
        <dbReference type="ChEBI" id="CHEBI:229965"/>
    </reaction>
</comment>
<dbReference type="CDD" id="cd06174">
    <property type="entry name" value="MFS"/>
    <property type="match status" value="1"/>
</dbReference>
<keyword evidence="23" id="KW-1185">Reference proteome</keyword>
<keyword evidence="20" id="KW-1133">Transmembrane helix</keyword>
<feature type="transmembrane region" description="Helical" evidence="20">
    <location>
        <begin position="420"/>
        <end position="440"/>
    </location>
</feature>
<evidence type="ECO:0000259" key="21">
    <source>
        <dbReference type="PROSITE" id="PS50850"/>
    </source>
</evidence>
<sequence>MTNQLDSYPLITGDEKSEQNPNELHPVRYQTRKWLSVIIGMASYIFVYFHRFSTAVLADEMYKDFNVPESQIGILASMYFWPYGLIQPFIGSLADIIEPGYMIGFANICSSIGTLIISFSKSLTVACFGRFFVGLGCAAIFVPTNKIGVNWFTAKQFRFFAGAMIGLGGCGSLLSQTPLSLLGKKIGWRMCLQGTSIIGTFLGICAFIWVKGHPATLGFVGHSPLLPTPNLKNIFIQLFKNLFVMIKILNFWLLSLFMFFAPGVLMVLSSLWGVPYLKDVHNCSSEMASFVQMAISLSLIVGSPTMPIIAELTKSRKWTLFAFCGLATAGCVYLALAGDSTPIWAVAVLYFVIGYGASSCQGTALPLFKEFGDERLAATLVGGGNTGPFIGGGILQIVSSSIIGTYDHPNDVYPVKAYEIGLWGLSAVCCFLSMICLIFIKEPKIAN</sequence>
<comment type="function">
    <text evidence="17">Lysosomal dipeptide uniporter that selectively exports lysine, arginine or histidine-containing dipeptides with a net positive charge from the lysosome lumen into the cytosol. Could play a role in a specific type of protein O-glycosylation indirectly regulating macrophages migration and tissue invasion. Also essential for liver homeostasis.</text>
</comment>
<dbReference type="Proteomes" id="UP001470230">
    <property type="component" value="Unassembled WGS sequence"/>
</dbReference>
<evidence type="ECO:0000256" key="17">
    <source>
        <dbReference type="ARBA" id="ARBA00045709"/>
    </source>
</evidence>
<evidence type="ECO:0000256" key="4">
    <source>
        <dbReference type="ARBA" id="ARBA00044881"/>
    </source>
</evidence>
<feature type="transmembrane region" description="Helical" evidence="20">
    <location>
        <begin position="249"/>
        <end position="275"/>
    </location>
</feature>
<evidence type="ECO:0000256" key="8">
    <source>
        <dbReference type="ARBA" id="ARBA00044898"/>
    </source>
</evidence>
<evidence type="ECO:0000313" key="23">
    <source>
        <dbReference type="Proteomes" id="UP001470230"/>
    </source>
</evidence>
<feature type="transmembrane region" description="Helical" evidence="20">
    <location>
        <begin position="287"/>
        <end position="306"/>
    </location>
</feature>
<evidence type="ECO:0000256" key="10">
    <source>
        <dbReference type="ARBA" id="ARBA00044900"/>
    </source>
</evidence>
<keyword evidence="20" id="KW-0472">Membrane</keyword>
<dbReference type="PROSITE" id="PS50850">
    <property type="entry name" value="MFS"/>
    <property type="match status" value="1"/>
</dbReference>
<organism evidence="22 23">
    <name type="scientific">Tritrichomonas musculus</name>
    <dbReference type="NCBI Taxonomy" id="1915356"/>
    <lineage>
        <taxon>Eukaryota</taxon>
        <taxon>Metamonada</taxon>
        <taxon>Parabasalia</taxon>
        <taxon>Tritrichomonadida</taxon>
        <taxon>Tritrichomonadidae</taxon>
        <taxon>Tritrichomonas</taxon>
    </lineage>
</organism>
<feature type="transmembrane region" description="Helical" evidence="20">
    <location>
        <begin position="318"/>
        <end position="337"/>
    </location>
</feature>
<evidence type="ECO:0000256" key="13">
    <source>
        <dbReference type="ARBA" id="ARBA00044919"/>
    </source>
</evidence>
<comment type="catalytic activity">
    <reaction evidence="10">
        <text>L-lysyl-L-lysine(out) = L-lysyl-L-lysine(in)</text>
        <dbReference type="Rhea" id="RHEA:79403"/>
        <dbReference type="ChEBI" id="CHEBI:229956"/>
    </reaction>
</comment>
<evidence type="ECO:0000256" key="18">
    <source>
        <dbReference type="ARBA" id="ARBA00046376"/>
    </source>
</evidence>
<comment type="catalytic activity">
    <reaction evidence="2">
        <text>L-lysyl-L-alanine(out) = L-lysyl-L-alanine(in)</text>
        <dbReference type="Rhea" id="RHEA:79399"/>
        <dbReference type="ChEBI" id="CHEBI:229954"/>
    </reaction>
</comment>
<feature type="transmembrane region" description="Helical" evidence="20">
    <location>
        <begin position="72"/>
        <end position="93"/>
    </location>
</feature>
<comment type="catalytic activity">
    <reaction evidence="14">
        <text>L-lysyl-glycine(out) = L-lysyl-glycine(in)</text>
        <dbReference type="Rhea" id="RHEA:79407"/>
        <dbReference type="ChEBI" id="CHEBI:191202"/>
    </reaction>
</comment>
<dbReference type="Gene3D" id="1.20.1250.20">
    <property type="entry name" value="MFS general substrate transporter like domains"/>
    <property type="match status" value="2"/>
</dbReference>
<feature type="transmembrane region" description="Helical" evidence="20">
    <location>
        <begin position="186"/>
        <end position="210"/>
    </location>
</feature>
<evidence type="ECO:0000313" key="22">
    <source>
        <dbReference type="EMBL" id="KAK8846220.1"/>
    </source>
</evidence>
<comment type="catalytic activity">
    <reaction evidence="7">
        <text>L-alpha-aminoacyl-L-lysine(out) = L-alpha-aminoacyl-L-lysine(in)</text>
        <dbReference type="Rhea" id="RHEA:79383"/>
        <dbReference type="ChEBI" id="CHEBI:229966"/>
    </reaction>
</comment>
<feature type="transmembrane region" description="Helical" evidence="20">
    <location>
        <begin position="389"/>
        <end position="408"/>
    </location>
</feature>
<gene>
    <name evidence="22" type="ORF">M9Y10_020226</name>
</gene>
<dbReference type="InterPro" id="IPR011701">
    <property type="entry name" value="MFS"/>
</dbReference>
<evidence type="ECO:0000256" key="12">
    <source>
        <dbReference type="ARBA" id="ARBA00044912"/>
    </source>
</evidence>
<dbReference type="PANTHER" id="PTHR23512">
    <property type="entry name" value="MAJOR FACILITATOR SUPERFAMILY DOMAIN-CONTAINING PROTEIN 1"/>
    <property type="match status" value="1"/>
</dbReference>
<comment type="catalytic activity">
    <reaction evidence="9">
        <text>L-arginyl-L-alpha-amino acid(out) = L-arginyl-L-alpha-amino acid(in)</text>
        <dbReference type="Rhea" id="RHEA:79371"/>
        <dbReference type="ChEBI" id="CHEBI:84315"/>
    </reaction>
</comment>
<dbReference type="Pfam" id="PF07690">
    <property type="entry name" value="MFS_1"/>
    <property type="match status" value="1"/>
</dbReference>